<dbReference type="EMBL" id="LAZR01000203">
    <property type="protein sequence ID" value="KKN82303.1"/>
    <property type="molecule type" value="Genomic_DNA"/>
</dbReference>
<gene>
    <name evidence="1" type="ORF">LCGC14_0311160</name>
</gene>
<protein>
    <submittedName>
        <fullName evidence="1">Uncharacterized protein</fullName>
    </submittedName>
</protein>
<reference evidence="1" key="1">
    <citation type="journal article" date="2015" name="Nature">
        <title>Complex archaea that bridge the gap between prokaryotes and eukaryotes.</title>
        <authorList>
            <person name="Spang A."/>
            <person name="Saw J.H."/>
            <person name="Jorgensen S.L."/>
            <person name="Zaremba-Niedzwiedzka K."/>
            <person name="Martijn J."/>
            <person name="Lind A.E."/>
            <person name="van Eijk R."/>
            <person name="Schleper C."/>
            <person name="Guy L."/>
            <person name="Ettema T.J."/>
        </authorList>
    </citation>
    <scope>NUCLEOTIDE SEQUENCE</scope>
</reference>
<sequence length="115" mass="12835">MGDRGNIVILQSGMRGRDSGDRIYLYTHWRGSGLPDILAAALARSGNRWNDAPYLARVIFREMIRGDEEGVAGFGISTYEQDNENAILEVDCDKQEVNGVAFDKFIKAHEEGGNW</sequence>
<accession>A0A0F9WTZ0</accession>
<comment type="caution">
    <text evidence="1">The sequence shown here is derived from an EMBL/GenBank/DDBJ whole genome shotgun (WGS) entry which is preliminary data.</text>
</comment>
<organism evidence="1">
    <name type="scientific">marine sediment metagenome</name>
    <dbReference type="NCBI Taxonomy" id="412755"/>
    <lineage>
        <taxon>unclassified sequences</taxon>
        <taxon>metagenomes</taxon>
        <taxon>ecological metagenomes</taxon>
    </lineage>
</organism>
<name>A0A0F9WTZ0_9ZZZZ</name>
<proteinExistence type="predicted"/>
<dbReference type="AlphaFoldDB" id="A0A0F9WTZ0"/>
<evidence type="ECO:0000313" key="1">
    <source>
        <dbReference type="EMBL" id="KKN82303.1"/>
    </source>
</evidence>